<keyword evidence="9" id="KW-0675">Receptor</keyword>
<feature type="region of interest" description="Disordered" evidence="6">
    <location>
        <begin position="218"/>
        <end position="317"/>
    </location>
</feature>
<dbReference type="AlphaFoldDB" id="A0AA35TL38"/>
<name>A0AA35TL38_GEOBA</name>
<proteinExistence type="predicted"/>
<keyword evidence="4 7" id="KW-1133">Transmembrane helix</keyword>
<keyword evidence="10" id="KW-1185">Reference proteome</keyword>
<evidence type="ECO:0000256" key="1">
    <source>
        <dbReference type="ARBA" id="ARBA00004167"/>
    </source>
</evidence>
<dbReference type="PANTHER" id="PTHR16059:SF25">
    <property type="entry name" value="LYSOZYME"/>
    <property type="match status" value="1"/>
</dbReference>
<feature type="domain" description="Anthrax toxin receptor C-terminal" evidence="8">
    <location>
        <begin position="148"/>
        <end position="177"/>
    </location>
</feature>
<feature type="transmembrane region" description="Helical" evidence="7">
    <location>
        <begin position="72"/>
        <end position="96"/>
    </location>
</feature>
<dbReference type="Pfam" id="PF05586">
    <property type="entry name" value="Ant_C"/>
    <property type="match status" value="1"/>
</dbReference>
<dbReference type="InterPro" id="IPR008399">
    <property type="entry name" value="Anthrax_toxin_rcpt_C"/>
</dbReference>
<evidence type="ECO:0000256" key="4">
    <source>
        <dbReference type="ARBA" id="ARBA00022989"/>
    </source>
</evidence>
<sequence>MYCSYLSVTRPVGEITKYNMTCEDPGINKTGTYVIQITLDGVTYVTSSVRLVVADCKVPGGGGGGGKVDAGLAVGLLFAIIGLILLILLCCFWIFFPLICCRIVGGLPPEPKEEEPEPVEARPGRKWEVVDASYYGRGGAGGIRPVTVRWGQGGATEEGNKLTKAKDAEVLEVVEQPGVPAQPVTRPPPPGCWDKFKKKVKRMYAVASSYRPVWGPTKKVLWFPGTKPKTSSQPTASHAYKAPATSRPSKPAPVPLRAGSSTAFLLPENGSSSSPVGSPPPYDSSNPRPPPLRPTRAPPRPPSLNRPSRPPRPPANS</sequence>
<dbReference type="Proteomes" id="UP001174909">
    <property type="component" value="Unassembled WGS sequence"/>
</dbReference>
<dbReference type="GO" id="GO:0016020">
    <property type="term" value="C:membrane"/>
    <property type="evidence" value="ECO:0007669"/>
    <property type="project" value="UniProtKB-SubCell"/>
</dbReference>
<evidence type="ECO:0000256" key="6">
    <source>
        <dbReference type="SAM" id="MobiDB-lite"/>
    </source>
</evidence>
<protein>
    <submittedName>
        <fullName evidence="9">Anthrax toxin receptor 1</fullName>
    </submittedName>
</protein>
<dbReference type="GO" id="GO:0038023">
    <property type="term" value="F:signaling receptor activity"/>
    <property type="evidence" value="ECO:0007669"/>
    <property type="project" value="InterPro"/>
</dbReference>
<accession>A0AA35TL38</accession>
<dbReference type="PANTHER" id="PTHR16059">
    <property type="entry name" value="ANTHRAX TOXIN RECEPTOR"/>
    <property type="match status" value="1"/>
</dbReference>
<keyword evidence="2 7" id="KW-0812">Transmembrane</keyword>
<keyword evidence="5 7" id="KW-0472">Membrane</keyword>
<evidence type="ECO:0000313" key="10">
    <source>
        <dbReference type="Proteomes" id="UP001174909"/>
    </source>
</evidence>
<organism evidence="9 10">
    <name type="scientific">Geodia barretti</name>
    <name type="common">Barrett's horny sponge</name>
    <dbReference type="NCBI Taxonomy" id="519541"/>
    <lineage>
        <taxon>Eukaryota</taxon>
        <taxon>Metazoa</taxon>
        <taxon>Porifera</taxon>
        <taxon>Demospongiae</taxon>
        <taxon>Heteroscleromorpha</taxon>
        <taxon>Tetractinellida</taxon>
        <taxon>Astrophorina</taxon>
        <taxon>Geodiidae</taxon>
        <taxon>Geodia</taxon>
    </lineage>
</organism>
<feature type="compositionally biased region" description="Pro residues" evidence="6">
    <location>
        <begin position="277"/>
        <end position="317"/>
    </location>
</feature>
<comment type="caution">
    <text evidence="9">The sequence shown here is derived from an EMBL/GenBank/DDBJ whole genome shotgun (WGS) entry which is preliminary data.</text>
</comment>
<evidence type="ECO:0000256" key="3">
    <source>
        <dbReference type="ARBA" id="ARBA00022729"/>
    </source>
</evidence>
<gene>
    <name evidence="9" type="ORF">GBAR_LOCUS27473</name>
</gene>
<comment type="subcellular location">
    <subcellularLocation>
        <location evidence="1">Membrane</location>
        <topology evidence="1">Single-pass membrane protein</topology>
    </subcellularLocation>
</comment>
<dbReference type="EMBL" id="CASHTH010003823">
    <property type="protein sequence ID" value="CAI8049907.1"/>
    <property type="molecule type" value="Genomic_DNA"/>
</dbReference>
<evidence type="ECO:0000256" key="2">
    <source>
        <dbReference type="ARBA" id="ARBA00022692"/>
    </source>
</evidence>
<evidence type="ECO:0000313" key="9">
    <source>
        <dbReference type="EMBL" id="CAI8049907.1"/>
    </source>
</evidence>
<reference evidence="9" key="1">
    <citation type="submission" date="2023-03" db="EMBL/GenBank/DDBJ databases">
        <authorList>
            <person name="Steffen K."/>
            <person name="Cardenas P."/>
        </authorList>
    </citation>
    <scope>NUCLEOTIDE SEQUENCE</scope>
</reference>
<keyword evidence="3" id="KW-0732">Signal</keyword>
<evidence type="ECO:0000259" key="8">
    <source>
        <dbReference type="Pfam" id="PF05586"/>
    </source>
</evidence>
<evidence type="ECO:0000256" key="7">
    <source>
        <dbReference type="SAM" id="Phobius"/>
    </source>
</evidence>
<evidence type="ECO:0000256" key="5">
    <source>
        <dbReference type="ARBA" id="ARBA00023136"/>
    </source>
</evidence>